<gene>
    <name evidence="1" type="ORF">MLD38_036571</name>
</gene>
<proteinExistence type="predicted"/>
<evidence type="ECO:0000313" key="1">
    <source>
        <dbReference type="EMBL" id="KAI4311697.1"/>
    </source>
</evidence>
<evidence type="ECO:0000313" key="2">
    <source>
        <dbReference type="Proteomes" id="UP001057402"/>
    </source>
</evidence>
<organism evidence="1 2">
    <name type="scientific">Melastoma candidum</name>
    <dbReference type="NCBI Taxonomy" id="119954"/>
    <lineage>
        <taxon>Eukaryota</taxon>
        <taxon>Viridiplantae</taxon>
        <taxon>Streptophyta</taxon>
        <taxon>Embryophyta</taxon>
        <taxon>Tracheophyta</taxon>
        <taxon>Spermatophyta</taxon>
        <taxon>Magnoliopsida</taxon>
        <taxon>eudicotyledons</taxon>
        <taxon>Gunneridae</taxon>
        <taxon>Pentapetalae</taxon>
        <taxon>rosids</taxon>
        <taxon>malvids</taxon>
        <taxon>Myrtales</taxon>
        <taxon>Melastomataceae</taxon>
        <taxon>Melastomatoideae</taxon>
        <taxon>Melastomateae</taxon>
        <taxon>Melastoma</taxon>
    </lineage>
</organism>
<accession>A0ACB9LLA7</accession>
<dbReference type="EMBL" id="CM042890">
    <property type="protein sequence ID" value="KAI4311697.1"/>
    <property type="molecule type" value="Genomic_DNA"/>
</dbReference>
<protein>
    <submittedName>
        <fullName evidence="1">Uncharacterized protein</fullName>
    </submittedName>
</protein>
<dbReference type="Proteomes" id="UP001057402">
    <property type="component" value="Chromosome 11"/>
</dbReference>
<name>A0ACB9LLA7_9MYRT</name>
<comment type="caution">
    <text evidence="1">The sequence shown here is derived from an EMBL/GenBank/DDBJ whole genome shotgun (WGS) entry which is preliminary data.</text>
</comment>
<sequence length="333" mass="36944">MAGGAIVSDNRKQYPGNMTFRVFVTCFVAATGGLIFGYDLGISGGVTSMDSFLKEFFPRVYKRESSVRPSDNQYCKFNDETLTLFTSSLYLAALLSSSVSSFLTRSLGRKFTMFLGGTLFFAGAICNAAAKYLWMLYVGRMLLGFGIGCVNQSVPIYVSETAPAKAGRRTLFIEGGLQMLVCQLFITAAIAWKFGVSGHPGILPGWYTKSLVALICIYIAGYAWSWGPLGWLVPSEIFPLEIRSAAQSINVGVNMVCTFIIAQIFAFILCKFKFGLFIFFMVFVIIMTIFIYTRLPETKGIPIEDMQQVWKDHPHWSKYVKDENEQGTTGGEV</sequence>
<reference evidence="2" key="1">
    <citation type="journal article" date="2023" name="Front. Plant Sci.">
        <title>Chromosomal-level genome assembly of Melastoma candidum provides insights into trichome evolution.</title>
        <authorList>
            <person name="Zhong Y."/>
            <person name="Wu W."/>
            <person name="Sun C."/>
            <person name="Zou P."/>
            <person name="Liu Y."/>
            <person name="Dai S."/>
            <person name="Zhou R."/>
        </authorList>
    </citation>
    <scope>NUCLEOTIDE SEQUENCE [LARGE SCALE GENOMIC DNA]</scope>
</reference>
<keyword evidence="2" id="KW-1185">Reference proteome</keyword>